<feature type="compositionally biased region" description="Polar residues" evidence="3">
    <location>
        <begin position="12"/>
        <end position="22"/>
    </location>
</feature>
<evidence type="ECO:0000256" key="3">
    <source>
        <dbReference type="SAM" id="MobiDB-lite"/>
    </source>
</evidence>
<proteinExistence type="predicted"/>
<dbReference type="AlphaFoldDB" id="A0A8S1C590"/>
<accession>A0A8S1C590</accession>
<feature type="compositionally biased region" description="Polar residues" evidence="3">
    <location>
        <begin position="163"/>
        <end position="180"/>
    </location>
</feature>
<dbReference type="GO" id="GO:0035332">
    <property type="term" value="P:positive regulation of hippo signaling"/>
    <property type="evidence" value="ECO:0007669"/>
    <property type="project" value="TreeGrafter"/>
</dbReference>
<feature type="coiled-coil region" evidence="2">
    <location>
        <begin position="373"/>
        <end position="407"/>
    </location>
</feature>
<feature type="region of interest" description="Disordered" evidence="3">
    <location>
        <begin position="1"/>
        <end position="22"/>
    </location>
</feature>
<keyword evidence="1 2" id="KW-0175">Coiled coil</keyword>
<reference evidence="5 6" key="1">
    <citation type="submission" date="2020-04" db="EMBL/GenBank/DDBJ databases">
        <authorList>
            <person name="Alioto T."/>
            <person name="Alioto T."/>
            <person name="Gomez Garrido J."/>
        </authorList>
    </citation>
    <scope>NUCLEOTIDE SEQUENCE [LARGE SCALE GENOMIC DNA]</scope>
</reference>
<feature type="domain" description="Schwannomin interacting protein 1 C-terminal" evidence="4">
    <location>
        <begin position="306"/>
        <end position="427"/>
    </location>
</feature>
<evidence type="ECO:0000259" key="4">
    <source>
        <dbReference type="Pfam" id="PF10148"/>
    </source>
</evidence>
<organism evidence="5 6">
    <name type="scientific">Cloeon dipterum</name>
    <dbReference type="NCBI Taxonomy" id="197152"/>
    <lineage>
        <taxon>Eukaryota</taxon>
        <taxon>Metazoa</taxon>
        <taxon>Ecdysozoa</taxon>
        <taxon>Arthropoda</taxon>
        <taxon>Hexapoda</taxon>
        <taxon>Insecta</taxon>
        <taxon>Pterygota</taxon>
        <taxon>Palaeoptera</taxon>
        <taxon>Ephemeroptera</taxon>
        <taxon>Pisciforma</taxon>
        <taxon>Baetidae</taxon>
        <taxon>Cloeon</taxon>
    </lineage>
</organism>
<protein>
    <recommendedName>
        <fullName evidence="4">Schwannomin interacting protein 1 C-terminal domain-containing protein</fullName>
    </recommendedName>
</protein>
<dbReference type="Pfam" id="PF10148">
    <property type="entry name" value="SCHIP-1_C"/>
    <property type="match status" value="2"/>
</dbReference>
<feature type="compositionally biased region" description="Pro residues" evidence="3">
    <location>
        <begin position="1"/>
        <end position="10"/>
    </location>
</feature>
<comment type="caution">
    <text evidence="5">The sequence shown here is derived from an EMBL/GenBank/DDBJ whole genome shotgun (WGS) entry which is preliminary data.</text>
</comment>
<evidence type="ECO:0000256" key="1">
    <source>
        <dbReference type="ARBA" id="ARBA00023054"/>
    </source>
</evidence>
<sequence>MRLEQAPPPVLQSLNGGSIDQGHQISLNTLDIVDNNNVSSQDKQHRNTGSATSNTVAANKNDLWALEPATPDEEDEYYEDGRGSREGSSGGLSEASEEEGRSSSCSEASELAQLASSSEDEQFNEQSSNRATDIGEAVAPLDRDDTPPVENMAPLTPQPKTAPENTATDANKAPINNNSMTDSMLGAFDVFTMETAMPKIDLAQLESHLLAAAKREDHRRRNDREEIRRRLAMGEEAEKPGGRKPSLQSRLQSGMNLQLCFMNESATDLETDQEVAAATASSNATPKPAVPTIVLPKSSSLDPEVMQREAQMALAQASKLAHMEMALERQNMRLSLTPSPTSQLLKKSLKKIGVNFPPERRRVSRQLLTDLNVTQLQVLVNDLHTLIESLNEELVQMLMERDDLHMEQDSRLVDIEDLNRYLGAKTQPVPPGLQR</sequence>
<feature type="compositionally biased region" description="Low complexity" evidence="3">
    <location>
        <begin position="102"/>
        <end position="117"/>
    </location>
</feature>
<name>A0A8S1C590_9INSE</name>
<dbReference type="PANTHER" id="PTHR13103:SF2">
    <property type="entry name" value="IQCJ-SCHIP1 READTHROUGH TRANSCRIPT PROTEIN-RELATED"/>
    <property type="match status" value="1"/>
</dbReference>
<feature type="domain" description="Schwannomin interacting protein 1 C-terminal" evidence="4">
    <location>
        <begin position="220"/>
        <end position="288"/>
    </location>
</feature>
<keyword evidence="6" id="KW-1185">Reference proteome</keyword>
<dbReference type="OrthoDB" id="6260144at2759"/>
<evidence type="ECO:0000313" key="5">
    <source>
        <dbReference type="EMBL" id="CAB3363235.1"/>
    </source>
</evidence>
<evidence type="ECO:0000256" key="2">
    <source>
        <dbReference type="SAM" id="Coils"/>
    </source>
</evidence>
<dbReference type="InterPro" id="IPR039045">
    <property type="entry name" value="SCHIP_1"/>
</dbReference>
<evidence type="ECO:0000313" key="6">
    <source>
        <dbReference type="Proteomes" id="UP000494165"/>
    </source>
</evidence>
<feature type="compositionally biased region" description="Polar residues" evidence="3">
    <location>
        <begin position="36"/>
        <end position="58"/>
    </location>
</feature>
<dbReference type="Proteomes" id="UP000494165">
    <property type="component" value="Unassembled WGS sequence"/>
</dbReference>
<dbReference type="EMBL" id="CADEPI010000011">
    <property type="protein sequence ID" value="CAB3363235.1"/>
    <property type="molecule type" value="Genomic_DNA"/>
</dbReference>
<feature type="region of interest" description="Disordered" evidence="3">
    <location>
        <begin position="36"/>
        <end position="180"/>
    </location>
</feature>
<dbReference type="GO" id="GO:0030054">
    <property type="term" value="C:cell junction"/>
    <property type="evidence" value="ECO:0007669"/>
    <property type="project" value="TreeGrafter"/>
</dbReference>
<dbReference type="PANTHER" id="PTHR13103">
    <property type="entry name" value="SCHWANNOMIN INTERACTING PROTEIN 1"/>
    <property type="match status" value="1"/>
</dbReference>
<gene>
    <name evidence="5" type="ORF">CLODIP_2_CD14807</name>
</gene>
<dbReference type="GO" id="GO:0005886">
    <property type="term" value="C:plasma membrane"/>
    <property type="evidence" value="ECO:0007669"/>
    <property type="project" value="TreeGrafter"/>
</dbReference>
<dbReference type="InterPro" id="IPR015649">
    <property type="entry name" value="SCHIP_1_C"/>
</dbReference>